<keyword evidence="3" id="KW-0547">Nucleotide-binding</keyword>
<feature type="domain" description="ABC transporter" evidence="7">
    <location>
        <begin position="4"/>
        <end position="234"/>
    </location>
</feature>
<dbReference type="PANTHER" id="PTHR42794">
    <property type="entry name" value="HEMIN IMPORT ATP-BINDING PROTEIN HMUV"/>
    <property type="match status" value="1"/>
</dbReference>
<dbReference type="GO" id="GO:0005524">
    <property type="term" value="F:ATP binding"/>
    <property type="evidence" value="ECO:0007669"/>
    <property type="project" value="UniProtKB-KW"/>
</dbReference>
<dbReference type="OrthoDB" id="5296765at2"/>
<evidence type="ECO:0000313" key="8">
    <source>
        <dbReference type="EMBL" id="PZA17118.1"/>
    </source>
</evidence>
<dbReference type="GO" id="GO:0016887">
    <property type="term" value="F:ATP hydrolysis activity"/>
    <property type="evidence" value="ECO:0007669"/>
    <property type="project" value="InterPro"/>
</dbReference>
<keyword evidence="1" id="KW-0813">Transport</keyword>
<evidence type="ECO:0000259" key="7">
    <source>
        <dbReference type="PROSITE" id="PS50893"/>
    </source>
</evidence>
<evidence type="ECO:0000256" key="6">
    <source>
        <dbReference type="ARBA" id="ARBA00037066"/>
    </source>
</evidence>
<name>A0A323VA40_9RHOO</name>
<dbReference type="InterPro" id="IPR003593">
    <property type="entry name" value="AAA+_ATPase"/>
</dbReference>
<sequence length="262" mass="27708">MTAIACSGLRIELRDRVLLDNIDFAVRRGELIGIVGANGAGKSTLFKALIGLLAPTAGQITLAGQALRTFAPERRARLLAYLAQGHVAHWPLSVRETVALGRLPHGPGDRNTAAIDDALEAADLSHLAGRNVLSLSGGERARTMLARALAVGPAVLLADEPLAALDPAHQLRIMALLRAQAGAGMAVGVVLHDLPLAARFCTRLVLLHEGRMLATGTPAEVLSDTMLTQAFGICAARFQLEGSELPLPWQLTPQAPQRRSTM</sequence>
<keyword evidence="2" id="KW-0472">Membrane</keyword>
<keyword evidence="2" id="KW-1003">Cell membrane</keyword>
<dbReference type="Gene3D" id="3.40.50.300">
    <property type="entry name" value="P-loop containing nucleotide triphosphate hydrolases"/>
    <property type="match status" value="1"/>
</dbReference>
<dbReference type="InterPro" id="IPR027417">
    <property type="entry name" value="P-loop_NTPase"/>
</dbReference>
<dbReference type="AlphaFoldDB" id="A0A323VA40"/>
<evidence type="ECO:0000256" key="4">
    <source>
        <dbReference type="ARBA" id="ARBA00022840"/>
    </source>
</evidence>
<keyword evidence="4" id="KW-0067">ATP-binding</keyword>
<comment type="function">
    <text evidence="6">Part of the ABC transporter complex HmuTUV involved in hemin import. Responsible for energy coupling to the transport system.</text>
</comment>
<comment type="caution">
    <text evidence="8">The sequence shown here is derived from an EMBL/GenBank/DDBJ whole genome shotgun (WGS) entry which is preliminary data.</text>
</comment>
<dbReference type="CDD" id="cd03214">
    <property type="entry name" value="ABC_Iron-Siderophores_B12_Hemin"/>
    <property type="match status" value="1"/>
</dbReference>
<evidence type="ECO:0000256" key="3">
    <source>
        <dbReference type="ARBA" id="ARBA00022741"/>
    </source>
</evidence>
<protein>
    <submittedName>
        <fullName evidence="8">ABC transporter</fullName>
    </submittedName>
</protein>
<dbReference type="PROSITE" id="PS50893">
    <property type="entry name" value="ABC_TRANSPORTER_2"/>
    <property type="match status" value="1"/>
</dbReference>
<organism evidence="8 9">
    <name type="scientific">Parazoarcus communis SWub3 = DSM 12120</name>
    <dbReference type="NCBI Taxonomy" id="1121029"/>
    <lineage>
        <taxon>Bacteria</taxon>
        <taxon>Pseudomonadati</taxon>
        <taxon>Pseudomonadota</taxon>
        <taxon>Betaproteobacteria</taxon>
        <taxon>Rhodocyclales</taxon>
        <taxon>Zoogloeaceae</taxon>
        <taxon>Parazoarcus</taxon>
    </lineage>
</organism>
<keyword evidence="5" id="KW-1278">Translocase</keyword>
<evidence type="ECO:0000256" key="5">
    <source>
        <dbReference type="ARBA" id="ARBA00022967"/>
    </source>
</evidence>
<dbReference type="Proteomes" id="UP000248259">
    <property type="component" value="Unassembled WGS sequence"/>
</dbReference>
<keyword evidence="9" id="KW-1185">Reference proteome</keyword>
<accession>A0A323VA40</accession>
<proteinExistence type="predicted"/>
<dbReference type="SUPFAM" id="SSF52540">
    <property type="entry name" value="P-loop containing nucleoside triphosphate hydrolases"/>
    <property type="match status" value="1"/>
</dbReference>
<dbReference type="Pfam" id="PF00005">
    <property type="entry name" value="ABC_tran"/>
    <property type="match status" value="1"/>
</dbReference>
<reference evidence="8 9" key="1">
    <citation type="submission" date="2018-06" db="EMBL/GenBank/DDBJ databases">
        <title>Azoarcus communis strain SWub3 genome.</title>
        <authorList>
            <person name="Zorraquino Salvo V."/>
            <person name="Toubiana D."/>
            <person name="Blumwald E."/>
        </authorList>
    </citation>
    <scope>NUCLEOTIDE SEQUENCE [LARGE SCALE GENOMIC DNA]</scope>
    <source>
        <strain evidence="8 9">SWub3</strain>
    </source>
</reference>
<dbReference type="RefSeq" id="WP_110523763.1">
    <property type="nucleotide sequence ID" value="NZ_QKOE01000004.1"/>
</dbReference>
<evidence type="ECO:0000256" key="1">
    <source>
        <dbReference type="ARBA" id="ARBA00022448"/>
    </source>
</evidence>
<dbReference type="PANTHER" id="PTHR42794:SF1">
    <property type="entry name" value="HEMIN IMPORT ATP-BINDING PROTEIN HMUV"/>
    <property type="match status" value="1"/>
</dbReference>
<evidence type="ECO:0000313" key="9">
    <source>
        <dbReference type="Proteomes" id="UP000248259"/>
    </source>
</evidence>
<dbReference type="EMBL" id="QKOE01000004">
    <property type="protein sequence ID" value="PZA17118.1"/>
    <property type="molecule type" value="Genomic_DNA"/>
</dbReference>
<dbReference type="InterPro" id="IPR003439">
    <property type="entry name" value="ABC_transporter-like_ATP-bd"/>
</dbReference>
<evidence type="ECO:0000256" key="2">
    <source>
        <dbReference type="ARBA" id="ARBA00022475"/>
    </source>
</evidence>
<dbReference type="SMART" id="SM00382">
    <property type="entry name" value="AAA"/>
    <property type="match status" value="1"/>
</dbReference>
<gene>
    <name evidence="8" type="ORF">DNK49_07720</name>
</gene>